<dbReference type="Pfam" id="PF07859">
    <property type="entry name" value="Abhydrolase_3"/>
    <property type="match status" value="1"/>
</dbReference>
<proteinExistence type="predicted"/>
<accession>A0ABR7EHS3</accession>
<dbReference type="Proteomes" id="UP000606889">
    <property type="component" value="Unassembled WGS sequence"/>
</dbReference>
<evidence type="ECO:0000259" key="2">
    <source>
        <dbReference type="Pfam" id="PF07859"/>
    </source>
</evidence>
<dbReference type="EMBL" id="JACOON010000007">
    <property type="protein sequence ID" value="MBC5649336.1"/>
    <property type="molecule type" value="Genomic_DNA"/>
</dbReference>
<name>A0ABR7EHS3_9FIRM</name>
<organism evidence="3 4">
    <name type="scientific">Christensenella tenuis</name>
    <dbReference type="NCBI Taxonomy" id="2763033"/>
    <lineage>
        <taxon>Bacteria</taxon>
        <taxon>Bacillati</taxon>
        <taxon>Bacillota</taxon>
        <taxon>Clostridia</taxon>
        <taxon>Christensenellales</taxon>
        <taxon>Christensenellaceae</taxon>
        <taxon>Christensenella</taxon>
    </lineage>
</organism>
<reference evidence="3 4" key="1">
    <citation type="submission" date="2020-08" db="EMBL/GenBank/DDBJ databases">
        <title>Genome public.</title>
        <authorList>
            <person name="Liu C."/>
            <person name="Sun Q."/>
        </authorList>
    </citation>
    <scope>NUCLEOTIDE SEQUENCE [LARGE SCALE GENOMIC DNA]</scope>
    <source>
        <strain evidence="3 4">NSJ-35</strain>
    </source>
</reference>
<gene>
    <name evidence="3" type="ORF">H8S18_13395</name>
</gene>
<dbReference type="PANTHER" id="PTHR48081">
    <property type="entry name" value="AB HYDROLASE SUPERFAMILY PROTEIN C4A8.06C"/>
    <property type="match status" value="1"/>
</dbReference>
<evidence type="ECO:0000313" key="4">
    <source>
        <dbReference type="Proteomes" id="UP000606889"/>
    </source>
</evidence>
<dbReference type="RefSeq" id="WP_186858774.1">
    <property type="nucleotide sequence ID" value="NZ_JACOON010000007.1"/>
</dbReference>
<dbReference type="PANTHER" id="PTHR48081:SF6">
    <property type="entry name" value="PEPTIDASE S9 PROLYL OLIGOPEPTIDASE CATALYTIC DOMAIN-CONTAINING PROTEIN"/>
    <property type="match status" value="1"/>
</dbReference>
<comment type="caution">
    <text evidence="3">The sequence shown here is derived from an EMBL/GenBank/DDBJ whole genome shotgun (WGS) entry which is preliminary data.</text>
</comment>
<keyword evidence="1 3" id="KW-0378">Hydrolase</keyword>
<dbReference type="InterPro" id="IPR013094">
    <property type="entry name" value="AB_hydrolase_3"/>
</dbReference>
<sequence>MKTVLKWIAKALSTGLSFVLLFWPFSPKPACWFLRNVFRFGTYVRPKKYPALRARVGIRRNLRYASSNKKCVLDVLSPLIGAEPLPIVFWLHGGAYIGGDKADVEGYCVQIAAQGYHVVNVNYPLAPEAHYPAGVRAVADACSFIFARANHFGMDLSRIYFAGDSAGAQMSAQFVAAQIDTEYAQKSKILQVVPRENIRGVGLFCGLYDAAAYAGNFDSHTPVSYVVKRIFWGVTGNAEWRHGPELKEASVLHHIPPSGFPPVFLTDGNIGTFTEQGMAYAQALRACGTPVEDTFYPRSATLLPHEYQFNMRRAAAQDAFNLFMKFLQRTKK</sequence>
<feature type="domain" description="Alpha/beta hydrolase fold-3" evidence="2">
    <location>
        <begin position="88"/>
        <end position="297"/>
    </location>
</feature>
<protein>
    <submittedName>
        <fullName evidence="3">Alpha/beta hydrolase</fullName>
    </submittedName>
</protein>
<dbReference type="Gene3D" id="3.40.50.1820">
    <property type="entry name" value="alpha/beta hydrolase"/>
    <property type="match status" value="1"/>
</dbReference>
<dbReference type="SUPFAM" id="SSF53474">
    <property type="entry name" value="alpha/beta-Hydrolases"/>
    <property type="match status" value="1"/>
</dbReference>
<evidence type="ECO:0000313" key="3">
    <source>
        <dbReference type="EMBL" id="MBC5649336.1"/>
    </source>
</evidence>
<evidence type="ECO:0000256" key="1">
    <source>
        <dbReference type="ARBA" id="ARBA00022801"/>
    </source>
</evidence>
<dbReference type="GO" id="GO:0016787">
    <property type="term" value="F:hydrolase activity"/>
    <property type="evidence" value="ECO:0007669"/>
    <property type="project" value="UniProtKB-KW"/>
</dbReference>
<keyword evidence="4" id="KW-1185">Reference proteome</keyword>
<dbReference type="InterPro" id="IPR050300">
    <property type="entry name" value="GDXG_lipolytic_enzyme"/>
</dbReference>
<dbReference type="InterPro" id="IPR029058">
    <property type="entry name" value="AB_hydrolase_fold"/>
</dbReference>